<gene>
    <name evidence="4" type="ordered locus">CPE0369</name>
</gene>
<dbReference type="InterPro" id="IPR027417">
    <property type="entry name" value="P-loop_NTPase"/>
</dbReference>
<reference evidence="4 5" key="1">
    <citation type="journal article" date="2002" name="Proc. Natl. Acad. Sci. U.S.A.">
        <title>Complete genome sequence of Clostridium perfringens, an anaerobic flesh-eater.</title>
        <authorList>
            <person name="Shimizu T."/>
            <person name="Ohtani K."/>
            <person name="Hirakawa H."/>
            <person name="Ohshima K."/>
            <person name="Yamashita A."/>
            <person name="Shiba T."/>
            <person name="Ogasawara N."/>
            <person name="Hattori M."/>
            <person name="Kuhara S."/>
            <person name="Hayashi H."/>
        </authorList>
    </citation>
    <scope>NUCLEOTIDE SEQUENCE [LARGE SCALE GENOMIC DNA]</scope>
    <source>
        <strain evidence="5">13 / Type A</strain>
    </source>
</reference>
<dbReference type="SUPFAM" id="SSF52540">
    <property type="entry name" value="P-loop containing nucleoside triphosphate hydrolases"/>
    <property type="match status" value="1"/>
</dbReference>
<feature type="transmembrane region" description="Helical" evidence="2">
    <location>
        <begin position="181"/>
        <end position="202"/>
    </location>
</feature>
<dbReference type="Pfam" id="PF20693">
    <property type="entry name" value="YobI-ATPase"/>
    <property type="match status" value="1"/>
</dbReference>
<evidence type="ECO:0000256" key="1">
    <source>
        <dbReference type="SAM" id="Coils"/>
    </source>
</evidence>
<protein>
    <recommendedName>
        <fullName evidence="3">YobI-like P-loop NTPase domain-containing protein</fullName>
    </recommendedName>
</protein>
<keyword evidence="2" id="KW-0812">Transmembrane</keyword>
<keyword evidence="2" id="KW-0472">Membrane</keyword>
<proteinExistence type="predicted"/>
<dbReference type="Proteomes" id="UP000000818">
    <property type="component" value="Chromosome"/>
</dbReference>
<dbReference type="HOGENOM" id="CLU_005044_0_0_9"/>
<evidence type="ECO:0000259" key="3">
    <source>
        <dbReference type="Pfam" id="PF20693"/>
    </source>
</evidence>
<feature type="transmembrane region" description="Helical" evidence="2">
    <location>
        <begin position="235"/>
        <end position="258"/>
    </location>
</feature>
<dbReference type="KEGG" id="cpe:CPE0369"/>
<feature type="coiled-coil region" evidence="1">
    <location>
        <begin position="498"/>
        <end position="525"/>
    </location>
</feature>
<feature type="domain" description="YobI-like P-loop NTPase" evidence="3">
    <location>
        <begin position="89"/>
        <end position="484"/>
    </location>
</feature>
<keyword evidence="2" id="KW-1133">Transmembrane helix</keyword>
<evidence type="ECO:0000313" key="4">
    <source>
        <dbReference type="EMBL" id="BAB80075.1"/>
    </source>
</evidence>
<sequence length="1301" mass="154625">MNIKFIINLLLINIILLALNLKKNSEIWTKIKRYVASKYKFVIEKISLFINLCISLLAKINNNILKKLDYKKEYESLTPKDNLEKSNSYIKALKESIDDLKRKNIAISGIYGSGKSSIIESFKQQYKEYKYLDISLATFISSEENKLEEELERNILNQIFYKVSYDKMPYSRFRKIKNIRFLHIFKVTLIFISLILSLSLLIKPELIEKFTSNVSKLKELFSTIPILKYNVNLSLIIVICLCVITILYTTMILIKFILSKFTINKIQTKNGNVQLAKREESETFNKYLDEIMYFFESLKYDIVFFEDLDRFDNLEIFTKLRELNTLINKAESISRKVTFVYAIKDEIFFIKEDLEDEDEYKYIDKKEMNKNRTKFFDFIIPVIPIVNGENSYEILSKKIEQFNKKYGVQGSIISKELLSDLSMFIDDMRLLTNIYNEFLIYYKKLVIERKNKTLSSDNLLAIIVYKNLYPVDFTKLQNREGMVYNVFSEKNDIADRAVHKLNKEIKECRTNIYHLEKEILENEEELYLIYNNEWISNKMNFIRTPNKTYSIDKISDFNVIEELKNSNSIRWSVSNDYYTNDYKNISFENFMTINGKKLNLYNRLIAIKSKGKNIEEKIKYNQNRIQAIEEKIKEFKNNSVATLMKDERFFDCLDEKIKKEALIIRLLKYGYIDEMYSYYLLYFYEGRLTQKDFEFVQSVIYNKPLNCEFKLENINEILVKFRIEDFESKAILNYDLIKFLSENVYIDINKMRLKKIVGILSELKIEDINFIMDFIYKNGEIDSFIELLCKNINNFWNNIYENSYLPSEKKDYMLELLFKYCSIEDILIQNNEGYIKEYIELNSNFLKTIGIKIEKTKLKDILIKLNIKLKDIDQDIVDDIKNQSNKKYMSVFEDIYYNNLYDLNIAIVSKIIFIENKNIENISDVELSYSFISKNELNYLIKYIDNNINLYIRNIFIEPIVIENTETIIDILNNEEVDKDLIDNIVNNKQFKVDDINKIENIDIWNLIFDNLKVNSSWENILSYYKTNNSIETCLGGFINNPEVCKELLKDTLYKESINNDEKEIIDLFVEKFVMSKIISDEIVDLLSCKLGITFTDFDFEDMLDSRILVLINKNLIALTESIYRALKNDYHGLHINLIEKNIDQFISGNIQDFDSNDMESILKSEKISKENKYDIIKLYGEDIEINDSLAEIIFDIIEKFLPDEEIKYKLIEDIIRCQFDKEKRIKLIAYQIDFIDKMNISNLLSYIDKEYDGLLDLSHKKMYIENTNANRLILGKLKSKKYISTFNPERSRIVVNRRRT</sequence>
<dbReference type="EMBL" id="BA000016">
    <property type="protein sequence ID" value="BAB80075.1"/>
    <property type="molecule type" value="Genomic_DNA"/>
</dbReference>
<dbReference type="InterPro" id="IPR048428">
    <property type="entry name" value="YobI-NTPase"/>
</dbReference>
<keyword evidence="1" id="KW-0175">Coiled coil</keyword>
<dbReference type="STRING" id="195102.gene:10489625"/>
<name>Q8XNG4_CLOPE</name>
<evidence type="ECO:0000256" key="2">
    <source>
        <dbReference type="SAM" id="Phobius"/>
    </source>
</evidence>
<evidence type="ECO:0000313" key="5">
    <source>
        <dbReference type="Proteomes" id="UP000000818"/>
    </source>
</evidence>
<accession>Q8XNG4</accession>
<organism evidence="4 5">
    <name type="scientific">Clostridium perfringens (strain 13 / Type A)</name>
    <dbReference type="NCBI Taxonomy" id="195102"/>
    <lineage>
        <taxon>Bacteria</taxon>
        <taxon>Bacillati</taxon>
        <taxon>Bacillota</taxon>
        <taxon>Clostridia</taxon>
        <taxon>Eubacteriales</taxon>
        <taxon>Clostridiaceae</taxon>
        <taxon>Clostridium</taxon>
    </lineage>
</organism>